<dbReference type="RefSeq" id="WP_110189101.1">
    <property type="nucleotide sequence ID" value="NZ_CP177354.1"/>
</dbReference>
<dbReference type="InterPro" id="IPR006683">
    <property type="entry name" value="Thioestr_dom"/>
</dbReference>
<evidence type="ECO:0000259" key="2">
    <source>
        <dbReference type="Pfam" id="PF03061"/>
    </source>
</evidence>
<dbReference type="InterPro" id="IPR003736">
    <property type="entry name" value="PAAI_dom"/>
</dbReference>
<dbReference type="PANTHER" id="PTHR43240">
    <property type="entry name" value="1,4-DIHYDROXY-2-NAPHTHOYL-COA THIOESTERASE 1"/>
    <property type="match status" value="1"/>
</dbReference>
<dbReference type="NCBIfam" id="TIGR00369">
    <property type="entry name" value="unchar_dom_1"/>
    <property type="match status" value="1"/>
</dbReference>
<keyword evidence="1" id="KW-0378">Hydrolase</keyword>
<feature type="domain" description="Thioesterase" evidence="2">
    <location>
        <begin position="88"/>
        <end position="164"/>
    </location>
</feature>
<accession>A0ABX5LSD7</accession>
<reference evidence="3 4" key="1">
    <citation type="submission" date="2015-03" db="EMBL/GenBank/DDBJ databases">
        <authorList>
            <person name="Krishnan R."/>
            <person name="Midha S."/>
            <person name="Patil P.B."/>
            <person name="Rameshkumar N."/>
        </authorList>
    </citation>
    <scope>NUCLEOTIDE SEQUENCE [LARGE SCALE GENOMIC DNA]</scope>
    <source>
        <strain evidence="3 4">L1E11</strain>
    </source>
</reference>
<sequence length="189" mass="20350">MRTPPCSDWLTQHEAACLRVIAGGGQPGITPFEQLEGKTGREILEDIMMGALPYPPMNDIMNMTLLEVGDGYALFQGIPLPQHYNPAGTVHGGWFATLVDSALGCAVQSTLPPARTYATVELSTHIVRPASHRTGPLRASARVIHDGRLLITAETRVEDESGSLYAHATAICMPLDRPLSVSKEPHGTE</sequence>
<evidence type="ECO:0000256" key="1">
    <source>
        <dbReference type="ARBA" id="ARBA00022801"/>
    </source>
</evidence>
<evidence type="ECO:0000313" key="4">
    <source>
        <dbReference type="Proteomes" id="UP000248090"/>
    </source>
</evidence>
<protein>
    <submittedName>
        <fullName evidence="3">Aromatic compound catabolic protein</fullName>
    </submittedName>
</protein>
<name>A0ABX5LSD7_9GAMM</name>
<evidence type="ECO:0000313" key="3">
    <source>
        <dbReference type="EMBL" id="PXF29560.1"/>
    </source>
</evidence>
<dbReference type="SUPFAM" id="SSF54637">
    <property type="entry name" value="Thioesterase/thiol ester dehydrase-isomerase"/>
    <property type="match status" value="1"/>
</dbReference>
<dbReference type="CDD" id="cd03443">
    <property type="entry name" value="PaaI_thioesterase"/>
    <property type="match status" value="1"/>
</dbReference>
<comment type="caution">
    <text evidence="3">The sequence shown here is derived from an EMBL/GenBank/DDBJ whole genome shotgun (WGS) entry which is preliminary data.</text>
</comment>
<organism evidence="3 4">
    <name type="scientific">Pokkaliibacter plantistimulans</name>
    <dbReference type="NCBI Taxonomy" id="1635171"/>
    <lineage>
        <taxon>Bacteria</taxon>
        <taxon>Pseudomonadati</taxon>
        <taxon>Pseudomonadota</taxon>
        <taxon>Gammaproteobacteria</taxon>
        <taxon>Oceanospirillales</taxon>
        <taxon>Balneatrichaceae</taxon>
        <taxon>Pokkaliibacter</taxon>
    </lineage>
</organism>
<proteinExistence type="predicted"/>
<keyword evidence="4" id="KW-1185">Reference proteome</keyword>
<dbReference type="Pfam" id="PF03061">
    <property type="entry name" value="4HBT"/>
    <property type="match status" value="1"/>
</dbReference>
<dbReference type="Gene3D" id="3.10.129.10">
    <property type="entry name" value="Hotdog Thioesterase"/>
    <property type="match status" value="1"/>
</dbReference>
<dbReference type="InterPro" id="IPR029069">
    <property type="entry name" value="HotDog_dom_sf"/>
</dbReference>
<dbReference type="Proteomes" id="UP000248090">
    <property type="component" value="Unassembled WGS sequence"/>
</dbReference>
<dbReference type="EMBL" id="LAPT01000108">
    <property type="protein sequence ID" value="PXF29560.1"/>
    <property type="molecule type" value="Genomic_DNA"/>
</dbReference>
<dbReference type="PANTHER" id="PTHR43240:SF1">
    <property type="entry name" value="BLR5584 PROTEIN"/>
    <property type="match status" value="1"/>
</dbReference>
<gene>
    <name evidence="3" type="ORF">WH50_20180</name>
</gene>